<organism evidence="2 3">
    <name type="scientific">Methanolobus halotolerans</name>
    <dbReference type="NCBI Taxonomy" id="2052935"/>
    <lineage>
        <taxon>Archaea</taxon>
        <taxon>Methanobacteriati</taxon>
        <taxon>Methanobacteriota</taxon>
        <taxon>Stenosarchaea group</taxon>
        <taxon>Methanomicrobia</taxon>
        <taxon>Methanosarcinales</taxon>
        <taxon>Methanosarcinaceae</taxon>
        <taxon>Methanolobus</taxon>
    </lineage>
</organism>
<reference evidence="2 3" key="1">
    <citation type="submission" date="2017-11" db="EMBL/GenBank/DDBJ databases">
        <title>Isolation and Characterization of Methanogenic Archaea from Saline Meromictic Lake at Siberia.</title>
        <authorList>
            <person name="Shen Y."/>
            <person name="Huang H.-H."/>
            <person name="Lai M.-C."/>
            <person name="Chen S.-C."/>
        </authorList>
    </citation>
    <scope>NUCLEOTIDE SEQUENCE [LARGE SCALE GENOMIC DNA]</scope>
    <source>
        <strain evidence="2 3">SY-01</strain>
    </source>
</reference>
<dbReference type="EMBL" id="PGGK01000008">
    <property type="protein sequence ID" value="TGC08773.1"/>
    <property type="molecule type" value="Genomic_DNA"/>
</dbReference>
<sequence length="237" mass="26172">MSVPAAENRSNCLVCDVEVEYLDQAINGRCYYCETEEQTYFLCRNGHYICNKCHSKEALAVIGDVCLSTNEDNPFIIAEKIMEHPAVHMHGPEHHALVPAVLVAAYKNHRGLRKEKAVREAIKRGRTVPGGYCGLYGACGAGVGVGIAVSVLLGATPLTPEERSHANLATSRALNSIARSGGARCCKKTTRISLEEGMRYLSGLLELEWEMPEISGTCNYMIYNRECDVNCRFRKKN</sequence>
<dbReference type="AlphaFoldDB" id="A0A4E0PWG0"/>
<keyword evidence="3" id="KW-1185">Reference proteome</keyword>
<dbReference type="InterPro" id="IPR043768">
    <property type="entry name" value="DUF5714"/>
</dbReference>
<proteinExistence type="predicted"/>
<evidence type="ECO:0000313" key="3">
    <source>
        <dbReference type="Proteomes" id="UP000297295"/>
    </source>
</evidence>
<protein>
    <submittedName>
        <fullName evidence="2">Radical SAM protein</fullName>
    </submittedName>
</protein>
<accession>A0A4E0PWG0</accession>
<dbReference type="Proteomes" id="UP000297295">
    <property type="component" value="Unassembled WGS sequence"/>
</dbReference>
<feature type="domain" description="DUF5714" evidence="1">
    <location>
        <begin position="63"/>
        <end position="233"/>
    </location>
</feature>
<evidence type="ECO:0000313" key="2">
    <source>
        <dbReference type="EMBL" id="TGC08773.1"/>
    </source>
</evidence>
<evidence type="ECO:0000259" key="1">
    <source>
        <dbReference type="Pfam" id="PF18978"/>
    </source>
</evidence>
<dbReference type="OrthoDB" id="53339at2157"/>
<gene>
    <name evidence="2" type="ORF">CUN85_08600</name>
</gene>
<dbReference type="Pfam" id="PF18978">
    <property type="entry name" value="DUF5714"/>
    <property type="match status" value="1"/>
</dbReference>
<comment type="caution">
    <text evidence="2">The sequence shown here is derived from an EMBL/GenBank/DDBJ whole genome shotgun (WGS) entry which is preliminary data.</text>
</comment>
<name>A0A4E0PWG0_9EURY</name>